<gene>
    <name evidence="3" type="ORF">PGABG01_1019700</name>
</gene>
<protein>
    <submittedName>
        <fullName evidence="3">Schizont egress antigen-1</fullName>
    </submittedName>
</protein>
<keyword evidence="1" id="KW-0175">Coiled coil</keyword>
<feature type="compositionally biased region" description="Basic and acidic residues" evidence="2">
    <location>
        <begin position="968"/>
        <end position="977"/>
    </location>
</feature>
<feature type="compositionally biased region" description="Basic residues" evidence="2">
    <location>
        <begin position="1500"/>
        <end position="1512"/>
    </location>
</feature>
<feature type="compositionally biased region" description="Basic residues" evidence="2">
    <location>
        <begin position="1200"/>
        <end position="1209"/>
    </location>
</feature>
<feature type="compositionally biased region" description="Basic and acidic residues" evidence="2">
    <location>
        <begin position="1259"/>
        <end position="1289"/>
    </location>
</feature>
<feature type="region of interest" description="Disordered" evidence="2">
    <location>
        <begin position="1574"/>
        <end position="1634"/>
    </location>
</feature>
<feature type="compositionally biased region" description="Basic and acidic residues" evidence="2">
    <location>
        <begin position="1235"/>
        <end position="1252"/>
    </location>
</feature>
<feature type="region of interest" description="Disordered" evidence="2">
    <location>
        <begin position="1174"/>
        <end position="1214"/>
    </location>
</feature>
<feature type="coiled-coil region" evidence="1">
    <location>
        <begin position="750"/>
        <end position="780"/>
    </location>
</feature>
<feature type="compositionally biased region" description="Basic and acidic residues" evidence="2">
    <location>
        <begin position="1424"/>
        <end position="1443"/>
    </location>
</feature>
<dbReference type="PANTHER" id="PTHR35367:SF2">
    <property type="entry name" value="PROTEIN, PUTATIVE-RELATED"/>
    <property type="match status" value="1"/>
</dbReference>
<dbReference type="EMBL" id="LT969433">
    <property type="protein sequence ID" value="SOV14914.1"/>
    <property type="molecule type" value="Genomic_DNA"/>
</dbReference>
<dbReference type="InterPro" id="IPR011051">
    <property type="entry name" value="RmlC_Cupin_sf"/>
</dbReference>
<evidence type="ECO:0000313" key="4">
    <source>
        <dbReference type="Proteomes" id="UP000831156"/>
    </source>
</evidence>
<evidence type="ECO:0000256" key="1">
    <source>
        <dbReference type="SAM" id="Coils"/>
    </source>
</evidence>
<feature type="region of interest" description="Disordered" evidence="2">
    <location>
        <begin position="951"/>
        <end position="977"/>
    </location>
</feature>
<accession>A0ABY1UN22</accession>
<evidence type="ECO:0000313" key="3">
    <source>
        <dbReference type="EMBL" id="SOV14914.1"/>
    </source>
</evidence>
<feature type="region of interest" description="Disordered" evidence="2">
    <location>
        <begin position="907"/>
        <end position="929"/>
    </location>
</feature>
<evidence type="ECO:0000256" key="2">
    <source>
        <dbReference type="SAM" id="MobiDB-lite"/>
    </source>
</evidence>
<feature type="compositionally biased region" description="Basic and acidic residues" evidence="2">
    <location>
        <begin position="1539"/>
        <end position="1558"/>
    </location>
</feature>
<feature type="coiled-coil region" evidence="1">
    <location>
        <begin position="1676"/>
        <end position="1706"/>
    </location>
</feature>
<feature type="compositionally biased region" description="Acidic residues" evidence="2">
    <location>
        <begin position="1621"/>
        <end position="1634"/>
    </location>
</feature>
<reference evidence="3" key="1">
    <citation type="submission" date="2016-09" db="EMBL/GenBank/DDBJ databases">
        <authorList>
            <consortium name="Pathogen Informatics"/>
            <person name="Sun Q."/>
            <person name="Inoue M."/>
        </authorList>
    </citation>
    <scope>NUCLEOTIDE SEQUENCE</scope>
</reference>
<dbReference type="Proteomes" id="UP000831156">
    <property type="component" value="Chromosome 10"/>
</dbReference>
<dbReference type="Gene3D" id="2.60.120.10">
    <property type="entry name" value="Jelly Rolls"/>
    <property type="match status" value="1"/>
</dbReference>
<feature type="compositionally biased region" description="Basic residues" evidence="2">
    <location>
        <begin position="1444"/>
        <end position="1459"/>
    </location>
</feature>
<sequence>MMENKYPNELFCYINRYNINEIIENGEEKYANEYDEDKDMSINHMNENNGICEYEIPFLLDHVDDSNKEDSENNSLKSYLDDGASTILSKPDELENYNKQNENDFDENNNKKNNKMDQLKEKINIIIIPNKRVINNFEEILSMANGNDKNIEKKLNDRFYQICCKSIADINTHNLNKVKDLKKEKNKGSLNIEHIDYGDIFLTIHDTLKSNNKIKGNHETNLLHDSSYEIKKKTRRGTNIYKNPFHRGSYLRSYKNQKDTVYLNNLNNMMMDKNSNCSDSRKKEYSHFNSQEFSYDKYSMKDRMFLKNLYMKQNRLRDKRGNYNKMGDYQNIENYHKEDENSFDCMNMSDIVYSNKMNHVNIMDHMIYKDCKNRSKLVDTITSREKDVKNYDDNVESDNNSFKNNNNEEHICLEYDDTYNLKDTVKNIIDEEEQYDKDATCICDKNEDVEDLFLSKKTNYSSNKKREDYEKVLLEDNLHLKQTPSKRTNINIIPDYDDNNRSNKSHKENEENVLSEVWGSLKNDDILYKDNMLNVINEDNTKEEDDKERLVHLDNDEDEKEEINKDVYFNVLSCEENMIARNETYNELLNSTSNFEKIDDPSEINIGSKEDKEYFDLLIKKYENTKINVYDNELLSLNLNDEQHEEMSKGDSYENVNKMEDNDNKMGNFYDNNEMEDINHNNMEDIYNDNIMEDINHDSNMEDINHNNMEDINHNNMEDINHNNMEDIYNDNIMEDINHNNMEDHVNYDDEELNKKMDEVEEEKEERNEDRGIYDELLENDMCDLYNLKMHDLHNLKAYDFGLSKDLLKKDIFIYSNNLKNCDMDDDNNNNMNDIGIGENDIYENNIYENNIDENNIDDNDMCNNYVNGNDLYINNMEDDAMDDTVYDEEEIKSFLDKLKSDIANQINGKNGKNGKNGNVDVTGQDGNEEMSYINNDENLQAFDLLDNFHMDDYGNDYNDNEEDRNEDEQNKTKQKELHNNVDGKLKLSDLNELNASDINNNFYMSTPRKSIDERKDTECQTDFPLLDISRNTNRTPRRKSVEVILVEKKLKKKKQKDMNKYTDENKDSNRRYPKRNRIKTLRYWIGERELTERNPYTGEIDVVGFSECKNLQDLSPHIIGPIEYKKIYLKDLNSNENEENEDNDGEEKNYKNHNNLESEGEDIVNDDVNNLHVHISNDNTSHSKKIKGAPSRFSNTNNGRKKRRKRKFINVVNYIKKKKKKKLTKSMDKMEVADNFKNDISDNNKQSGDENKQDDDENKQNGDENEQDDGKNKQNDGKNKQDDDKNKQDDDENKQDDDKNKQNDDIYMNEDMDLFNDLNDNFDDNEHFLNNGDKYSHAEEITIEKIQTESIEKDILNNDEQDNNNNIFDIDNEVIDMKDENVDEIESDDKLKTFENLESLKSTTHLNNTNNCDVDLSEHTNEINSAEEKKVHIEVNKKTNNEKKKKKKKKNKKKKKKEKTQIDIMYKNLSRLNLNLLLPTKKKVKKSENSFEKGEEKQKKKRNKKVKKVKGINKGEKIKSKKKKNKDNNSDSSTKCVVEGEKGKNLHELNKNGNLEDEKMDIDISMNISSINCESDNKSVSKEGEEEKKEIDEDKQEIDEEKKEIDEEKKEIDEDKQEIGEDEQEIDEDKQDIDEEKQYDENIHSDNIINNGNNPFVNNNNSFFNITSPLRTQIINEEENSLNEMKEDINEYVEMENKLDEEKIKDSEGVCRKIEVDNKMISPINRHNFYLTILEGMNKNFPIQWNKNNMTLSKNKGKIYKGRKEKKRKRSHKNDENFLDHSILNDINMCDKMDERNELSDSIKSNSTTNIVLETIKYDNRKKIKANDTNEEIIKYDNFTSKYNNKSDGIQLNGGIYINKLKLSLDIPINKFTVSSNLGPPSSIGSTEIQPIQKNLFNDFKMNINLYCIRMQPHEKYSSYSHKQNLVVYIDKGEKINIIINISKTYEKGDFFYIPRFSNFQLINDSRCDCVLYVCPLI</sequence>
<organism evidence="3 4">
    <name type="scientific">Plasmodium gaboni</name>
    <dbReference type="NCBI Taxonomy" id="647221"/>
    <lineage>
        <taxon>Eukaryota</taxon>
        <taxon>Sar</taxon>
        <taxon>Alveolata</taxon>
        <taxon>Apicomplexa</taxon>
        <taxon>Aconoidasida</taxon>
        <taxon>Haemosporida</taxon>
        <taxon>Plasmodiidae</taxon>
        <taxon>Plasmodium</taxon>
        <taxon>Plasmodium (Laverania)</taxon>
    </lineage>
</organism>
<feature type="region of interest" description="Disordered" evidence="2">
    <location>
        <begin position="92"/>
        <end position="116"/>
    </location>
</feature>
<feature type="compositionally biased region" description="Low complexity" evidence="2">
    <location>
        <begin position="908"/>
        <end position="919"/>
    </location>
</feature>
<feature type="compositionally biased region" description="Basic and acidic residues" evidence="2">
    <location>
        <begin position="1487"/>
        <end position="1499"/>
    </location>
</feature>
<feature type="region of interest" description="Disordered" evidence="2">
    <location>
        <begin position="1481"/>
        <end position="1558"/>
    </location>
</feature>
<dbReference type="PANTHER" id="PTHR35367">
    <property type="entry name" value="RRM DOMAIN-CONTAINING PROTEIN"/>
    <property type="match status" value="1"/>
</dbReference>
<dbReference type="InterPro" id="IPR014710">
    <property type="entry name" value="RmlC-like_jellyroll"/>
</dbReference>
<dbReference type="SUPFAM" id="SSF51182">
    <property type="entry name" value="RmlC-like cupins"/>
    <property type="match status" value="1"/>
</dbReference>
<feature type="region of interest" description="Disordered" evidence="2">
    <location>
        <begin position="1424"/>
        <end position="1465"/>
    </location>
</feature>
<keyword evidence="4" id="KW-1185">Reference proteome</keyword>
<feature type="compositionally biased region" description="Basic and acidic residues" evidence="2">
    <location>
        <begin position="1576"/>
        <end position="1593"/>
    </location>
</feature>
<name>A0ABY1UN22_9APIC</name>
<proteinExistence type="predicted"/>
<feature type="compositionally biased region" description="Basic and acidic residues" evidence="2">
    <location>
        <begin position="1601"/>
        <end position="1620"/>
    </location>
</feature>
<feature type="region of interest" description="Disordered" evidence="2">
    <location>
        <begin position="1235"/>
        <end position="1307"/>
    </location>
</feature>